<evidence type="ECO:0000313" key="3">
    <source>
        <dbReference type="Proteomes" id="UP000310532"/>
    </source>
</evidence>
<name>A0A4S2AUY6_9BACE</name>
<reference evidence="2 3" key="1">
    <citation type="submission" date="2019-04" db="EMBL/GenBank/DDBJ databases">
        <title>Microbes associate with the intestines of laboratory mice.</title>
        <authorList>
            <person name="Navarre W."/>
            <person name="Wong E."/>
            <person name="Huang K."/>
            <person name="Tropini C."/>
            <person name="Ng K."/>
            <person name="Yu B."/>
        </authorList>
    </citation>
    <scope>NUCLEOTIDE SEQUENCE [LARGE SCALE GENOMIC DNA]</scope>
    <source>
        <strain evidence="2 3">NM69_E16B</strain>
    </source>
</reference>
<dbReference type="AlphaFoldDB" id="A0A4S2AUY6"/>
<dbReference type="EMBL" id="SRYZ01000023">
    <property type="protein sequence ID" value="TGY04802.1"/>
    <property type="molecule type" value="Genomic_DNA"/>
</dbReference>
<dbReference type="Proteomes" id="UP000310532">
    <property type="component" value="Unassembled WGS sequence"/>
</dbReference>
<keyword evidence="3" id="KW-1185">Reference proteome</keyword>
<comment type="caution">
    <text evidence="2">The sequence shown here is derived from an EMBL/GenBank/DDBJ whole genome shotgun (WGS) entry which is preliminary data.</text>
</comment>
<proteinExistence type="predicted"/>
<organism evidence="2 3">
    <name type="scientific">Bacteroides muris</name>
    <name type="common">ex Afrizal et al. 2022</name>
    <dbReference type="NCBI Taxonomy" id="2516960"/>
    <lineage>
        <taxon>Bacteria</taxon>
        <taxon>Pseudomonadati</taxon>
        <taxon>Bacteroidota</taxon>
        <taxon>Bacteroidia</taxon>
        <taxon>Bacteroidales</taxon>
        <taxon>Bacteroidaceae</taxon>
        <taxon>Bacteroides</taxon>
    </lineage>
</organism>
<dbReference type="InterPro" id="IPR010093">
    <property type="entry name" value="SinI_DNA-bd"/>
</dbReference>
<keyword evidence="2" id="KW-0238">DNA-binding</keyword>
<feature type="domain" description="Helix-turn-helix" evidence="1">
    <location>
        <begin position="65"/>
        <end position="115"/>
    </location>
</feature>
<dbReference type="NCBIfam" id="TIGR01764">
    <property type="entry name" value="excise"/>
    <property type="match status" value="1"/>
</dbReference>
<dbReference type="InterPro" id="IPR009061">
    <property type="entry name" value="DNA-bd_dom_put_sf"/>
</dbReference>
<sequence>MRHRRTANENKMLSKMENMISMMASEKPFERLQTLEQKINEVDKIQTIENYIIQLKERIWAVKEVLTTAEASAYLGLSESYIYKLTSLKQIPHYKPNGKLVYFNRKELCEWAMRNQVQTVGQPATITGEKI</sequence>
<evidence type="ECO:0000313" key="2">
    <source>
        <dbReference type="EMBL" id="TGY04802.1"/>
    </source>
</evidence>
<dbReference type="Pfam" id="PF12728">
    <property type="entry name" value="HTH_17"/>
    <property type="match status" value="1"/>
</dbReference>
<dbReference type="InterPro" id="IPR041657">
    <property type="entry name" value="HTH_17"/>
</dbReference>
<gene>
    <name evidence="2" type="ORF">E5355_10980</name>
</gene>
<accession>A0A4S2AUY6</accession>
<dbReference type="GO" id="GO:0003677">
    <property type="term" value="F:DNA binding"/>
    <property type="evidence" value="ECO:0007669"/>
    <property type="project" value="UniProtKB-KW"/>
</dbReference>
<evidence type="ECO:0000259" key="1">
    <source>
        <dbReference type="Pfam" id="PF12728"/>
    </source>
</evidence>
<dbReference type="SUPFAM" id="SSF46955">
    <property type="entry name" value="Putative DNA-binding domain"/>
    <property type="match status" value="1"/>
</dbReference>
<protein>
    <submittedName>
        <fullName evidence="2">DNA-binding protein</fullName>
    </submittedName>
</protein>
<dbReference type="RefSeq" id="WP_136010412.1">
    <property type="nucleotide sequence ID" value="NZ_SRYZ01000023.1"/>
</dbReference>